<feature type="domain" description="Integrase catalytic" evidence="2">
    <location>
        <begin position="644"/>
        <end position="766"/>
    </location>
</feature>
<accession>A0A8B9AI36</accession>
<dbReference type="SUPFAM" id="SSF56672">
    <property type="entry name" value="DNA/RNA polymerases"/>
    <property type="match status" value="1"/>
</dbReference>
<sequence>NGSNQGDNEFQDDLPIRTLRDYLQPTRTSRQFVEMMCNGEFMSKEPNEACDYFDLLAENAQAWDTTDKNEKSKIAPNAKGGIYLIKDDNDVNVKIANLTRKDCPTIPAFQEVLHDQANFTNTYKRPFPETYNPSWRNHPNFSWRHGPTANESQGNSVPTPYVPPHRKSLEDTLQTFMQGQTQINQLQELKNSVGRIEAQLNVRERGTFPAQPQSNPKGQHEVHEASSSQPKFEQVKSVTTLRSGKSYAKFLKDLCTIKRKLYVQKKAFLTEQVSAILKHNTPPKYKDPGCPTISCIIGNFRIQRALLDLGASVNLLPYSVYEQLGLGRPFLATSNALINCRNGIMKMSFENMTIDFNIFNICKQPDNDNENDEIHGVNLIDSIVEDALVPSLSSDPLETCLTHFGNTDINQNFREISAILDSAPLLDTDRWKSCFEELPTRNNSPLPSSVQAPKLELKSLPSELKYAYLGQEETFPVIISSQLEQNQEDGYSGYNQIAIDPEDQEKTTFTCPFGTFAYKRMPFGLCNAPATFQRCMLSIFSDMVERFLEVFMDDFSVFGSSFKNCVDHLRLVLNTDHAVLKYLLSKKDAKARLACGGHFSAKKTAAKILQCGFYWPTLFKDSHNFCKACERCQKLGGITRRNMMPLNPILIIEIFDCWGIDFMGPFPPSFGNLYILVAVDYVSKWIEAIPCKHNDHKTVLKFLKENILSRFGTPRAIVSDGGSHFCNKPFEALMRKYGITHKVATPYHLQTSGQVEVSNRSIKNILEKTVNPNRKDWSLRLTDSSAITSSAITARLKYSCTASTIDLRMMLQYLRKKKGGNPSGPGALSSAKAHTASCTSVSDTG</sequence>
<dbReference type="InterPro" id="IPR041588">
    <property type="entry name" value="Integrase_H2C2"/>
</dbReference>
<dbReference type="InterPro" id="IPR001584">
    <property type="entry name" value="Integrase_cat-core"/>
</dbReference>
<dbReference type="Pfam" id="PF00078">
    <property type="entry name" value="RVT_1"/>
    <property type="match status" value="1"/>
</dbReference>
<feature type="non-terminal residue" evidence="4">
    <location>
        <position position="1"/>
    </location>
</feature>
<reference evidence="3" key="1">
    <citation type="journal article" date="2019" name="Nat. Commun.">
        <title>Genome-wide association mapping of date palm fruit traits.</title>
        <authorList>
            <person name="Hazzouri K.M."/>
            <person name="Gros-Balthazard M."/>
            <person name="Flowers J.M."/>
            <person name="Copetti D."/>
            <person name="Lemansour A."/>
            <person name="Lebrun M."/>
            <person name="Masmoudi K."/>
            <person name="Ferrand S."/>
            <person name="Dhar M.I."/>
            <person name="Fresquez Z.A."/>
            <person name="Rosas U."/>
            <person name="Zhang J."/>
            <person name="Talag J."/>
            <person name="Lee S."/>
            <person name="Kudrna D."/>
            <person name="Powell R.F."/>
            <person name="Leitch I.J."/>
            <person name="Krueger R.R."/>
            <person name="Wing R.A."/>
            <person name="Amiri K.M.A."/>
            <person name="Purugganan M.D."/>
        </authorList>
    </citation>
    <scope>NUCLEOTIDE SEQUENCE [LARGE SCALE GENOMIC DNA]</scope>
    <source>
        <strain evidence="3">cv. Khalas</strain>
    </source>
</reference>
<dbReference type="PROSITE" id="PS50994">
    <property type="entry name" value="INTEGRASE"/>
    <property type="match status" value="1"/>
</dbReference>
<dbReference type="RefSeq" id="XP_038983668.1">
    <property type="nucleotide sequence ID" value="XM_039127740.1"/>
</dbReference>
<dbReference type="CDD" id="cd01647">
    <property type="entry name" value="RT_LTR"/>
    <property type="match status" value="1"/>
</dbReference>
<feature type="compositionally biased region" description="Polar residues" evidence="1">
    <location>
        <begin position="225"/>
        <end position="237"/>
    </location>
</feature>
<dbReference type="InterPro" id="IPR012337">
    <property type="entry name" value="RNaseH-like_sf"/>
</dbReference>
<dbReference type="Gene3D" id="2.40.70.10">
    <property type="entry name" value="Acid Proteases"/>
    <property type="match status" value="1"/>
</dbReference>
<dbReference type="InterPro" id="IPR036397">
    <property type="entry name" value="RNaseH_sf"/>
</dbReference>
<dbReference type="InterPro" id="IPR043502">
    <property type="entry name" value="DNA/RNA_pol_sf"/>
</dbReference>
<dbReference type="InterPro" id="IPR021109">
    <property type="entry name" value="Peptidase_aspartic_dom_sf"/>
</dbReference>
<evidence type="ECO:0000259" key="2">
    <source>
        <dbReference type="PROSITE" id="PS50994"/>
    </source>
</evidence>
<evidence type="ECO:0000313" key="3">
    <source>
        <dbReference type="Proteomes" id="UP000228380"/>
    </source>
</evidence>
<name>A0A8B9AI36_PHODC</name>
<dbReference type="PANTHER" id="PTHR47266">
    <property type="entry name" value="ENDONUCLEASE-RELATED"/>
    <property type="match status" value="1"/>
</dbReference>
<dbReference type="Gene3D" id="3.10.10.10">
    <property type="entry name" value="HIV Type 1 Reverse Transcriptase, subunit A, domain 1"/>
    <property type="match status" value="1"/>
</dbReference>
<dbReference type="InterPro" id="IPR000477">
    <property type="entry name" value="RT_dom"/>
</dbReference>
<dbReference type="Gene3D" id="1.10.340.70">
    <property type="match status" value="1"/>
</dbReference>
<dbReference type="GeneID" id="120111181"/>
<feature type="region of interest" description="Disordered" evidence="1">
    <location>
        <begin position="207"/>
        <end position="237"/>
    </location>
</feature>
<dbReference type="OrthoDB" id="695676at2759"/>
<feature type="compositionally biased region" description="Polar residues" evidence="1">
    <location>
        <begin position="836"/>
        <end position="845"/>
    </location>
</feature>
<keyword evidence="3" id="KW-1185">Reference proteome</keyword>
<dbReference type="GO" id="GO:0003676">
    <property type="term" value="F:nucleic acid binding"/>
    <property type="evidence" value="ECO:0007669"/>
    <property type="project" value="InterPro"/>
</dbReference>
<dbReference type="AlphaFoldDB" id="A0A8B9AI36"/>
<reference evidence="4" key="2">
    <citation type="submission" date="2025-08" db="UniProtKB">
        <authorList>
            <consortium name="RefSeq"/>
        </authorList>
    </citation>
    <scope>IDENTIFICATION</scope>
    <source>
        <tissue evidence="4">Young leaves</tissue>
    </source>
</reference>
<dbReference type="Proteomes" id="UP000228380">
    <property type="component" value="Chromosome 6"/>
</dbReference>
<evidence type="ECO:0000313" key="4">
    <source>
        <dbReference type="RefSeq" id="XP_038983668.1"/>
    </source>
</evidence>
<feature type="region of interest" description="Disordered" evidence="1">
    <location>
        <begin position="818"/>
        <end position="845"/>
    </location>
</feature>
<dbReference type="Pfam" id="PF00665">
    <property type="entry name" value="rve"/>
    <property type="match status" value="1"/>
</dbReference>
<proteinExistence type="predicted"/>
<evidence type="ECO:0000256" key="1">
    <source>
        <dbReference type="SAM" id="MobiDB-lite"/>
    </source>
</evidence>
<dbReference type="InterPro" id="IPR052160">
    <property type="entry name" value="Gypsy_RT_Integrase-like"/>
</dbReference>
<dbReference type="KEGG" id="pda:120111181"/>
<dbReference type="Pfam" id="PF17921">
    <property type="entry name" value="Integrase_H2C2"/>
    <property type="match status" value="1"/>
</dbReference>
<dbReference type="Gene3D" id="3.30.420.10">
    <property type="entry name" value="Ribonuclease H-like superfamily/Ribonuclease H"/>
    <property type="match status" value="1"/>
</dbReference>
<dbReference type="SUPFAM" id="SSF53098">
    <property type="entry name" value="Ribonuclease H-like"/>
    <property type="match status" value="1"/>
</dbReference>
<protein>
    <submittedName>
        <fullName evidence="4">Uncharacterized protein LOC120111181</fullName>
    </submittedName>
</protein>
<gene>
    <name evidence="4" type="primary">LOC120111181</name>
</gene>
<dbReference type="GO" id="GO:0015074">
    <property type="term" value="P:DNA integration"/>
    <property type="evidence" value="ECO:0007669"/>
    <property type="project" value="InterPro"/>
</dbReference>
<organism evidence="3 4">
    <name type="scientific">Phoenix dactylifera</name>
    <name type="common">Date palm</name>
    <dbReference type="NCBI Taxonomy" id="42345"/>
    <lineage>
        <taxon>Eukaryota</taxon>
        <taxon>Viridiplantae</taxon>
        <taxon>Streptophyta</taxon>
        <taxon>Embryophyta</taxon>
        <taxon>Tracheophyta</taxon>
        <taxon>Spermatophyta</taxon>
        <taxon>Magnoliopsida</taxon>
        <taxon>Liliopsida</taxon>
        <taxon>Arecaceae</taxon>
        <taxon>Coryphoideae</taxon>
        <taxon>Phoeniceae</taxon>
        <taxon>Phoenix</taxon>
    </lineage>
</organism>